<keyword evidence="3" id="KW-1185">Reference proteome</keyword>
<dbReference type="AlphaFoldDB" id="A0A9P0VZX7"/>
<protein>
    <submittedName>
        <fullName evidence="2">Uncharacterized protein</fullName>
    </submittedName>
</protein>
<dbReference type="Pfam" id="PF07942">
    <property type="entry name" value="CARME"/>
    <property type="match status" value="1"/>
</dbReference>
<dbReference type="PANTHER" id="PTHR12303:SF11">
    <property type="entry name" value="AER338CP"/>
    <property type="match status" value="1"/>
</dbReference>
<accession>A0A9P0VZX7</accession>
<dbReference type="OrthoDB" id="978at2759"/>
<gene>
    <name evidence="2" type="ORF">CLIB1423_14S01068</name>
</gene>
<dbReference type="InterPro" id="IPR012901">
    <property type="entry name" value="CARME"/>
</dbReference>
<dbReference type="SMART" id="SM01296">
    <property type="entry name" value="N2227"/>
    <property type="match status" value="1"/>
</dbReference>
<comment type="caution">
    <text evidence="2">The sequence shown here is derived from an EMBL/GenBank/DDBJ whole genome shotgun (WGS) entry which is preliminary data.</text>
</comment>
<proteinExistence type="predicted"/>
<dbReference type="EMBL" id="CAKXYY010000014">
    <property type="protein sequence ID" value="CAH2354057.1"/>
    <property type="molecule type" value="Genomic_DNA"/>
</dbReference>
<evidence type="ECO:0000256" key="1">
    <source>
        <dbReference type="SAM" id="Phobius"/>
    </source>
</evidence>
<organism evidence="2 3">
    <name type="scientific">[Candida] railenensis</name>
    <dbReference type="NCBI Taxonomy" id="45579"/>
    <lineage>
        <taxon>Eukaryota</taxon>
        <taxon>Fungi</taxon>
        <taxon>Dikarya</taxon>
        <taxon>Ascomycota</taxon>
        <taxon>Saccharomycotina</taxon>
        <taxon>Pichiomycetes</taxon>
        <taxon>Debaryomycetaceae</taxon>
        <taxon>Kurtzmaniella</taxon>
    </lineage>
</organism>
<feature type="transmembrane region" description="Helical" evidence="1">
    <location>
        <begin position="12"/>
        <end position="30"/>
    </location>
</feature>
<reference evidence="2" key="1">
    <citation type="submission" date="2022-03" db="EMBL/GenBank/DDBJ databases">
        <authorList>
            <person name="Legras J.-L."/>
            <person name="Devillers H."/>
            <person name="Grondin C."/>
        </authorList>
    </citation>
    <scope>NUCLEOTIDE SEQUENCE</scope>
    <source>
        <strain evidence="2">CLIB 1423</strain>
    </source>
</reference>
<dbReference type="PANTHER" id="PTHR12303">
    <property type="entry name" value="CARNOSINE N-METHYLTRANSFERASE"/>
    <property type="match status" value="1"/>
</dbReference>
<name>A0A9P0VZX7_9ASCO</name>
<dbReference type="Proteomes" id="UP000837801">
    <property type="component" value="Unassembled WGS sequence"/>
</dbReference>
<keyword evidence="1" id="KW-0812">Transmembrane</keyword>
<evidence type="ECO:0000313" key="2">
    <source>
        <dbReference type="EMBL" id="CAH2354057.1"/>
    </source>
</evidence>
<sequence>MSNPNIRDKDILLVIALSCPVIYITTSLVFTNSQLPTLLVVFLGCNMFSRTKYFTSFVQKLEPQVSKLLENDFIPTIFNGPGSGSLSGVINTDGSTHAGNPNHAQYESLSETSKIELISAVKSLQAYSANSKRSNERHKKLFKMMTWRQQKLCEDVGYVKRLSKIDQAVNKNQTFMTEIANHAIDKYGLSYQDFEILKDSKNSKNNSSSSNYRVVEALGHFVRDWTKEGELELKFLMDNIKTELDRIIPSDQRGKTCVVIPGSGLGRIAHDIANLGKESGSQFASVQAVEYSGLMNVCNSFMYNTYQSADRKGSDLEIFPYIHSSSNIVKSSSQFRSSKIDRSISKPANLQINHDDFRYFEVPDSSKYENVVVLSVFFVDTAENLIEYLDAIKNITCNKNVKRGYWINLGPLKYGSAAQAELTAEELCKVRLAMGWNDLRYVNTIEDDSDEANNSLVGYITDTKSMWQGYYGLSMWTSERKENNS</sequence>
<evidence type="ECO:0000313" key="3">
    <source>
        <dbReference type="Proteomes" id="UP000837801"/>
    </source>
</evidence>
<keyword evidence="1" id="KW-0472">Membrane</keyword>
<keyword evidence="1" id="KW-1133">Transmembrane helix</keyword>
<dbReference type="GO" id="GO:0008757">
    <property type="term" value="F:S-adenosylmethionine-dependent methyltransferase activity"/>
    <property type="evidence" value="ECO:0007669"/>
    <property type="project" value="InterPro"/>
</dbReference>